<dbReference type="InterPro" id="IPR027417">
    <property type="entry name" value="P-loop_NTPase"/>
</dbReference>
<dbReference type="Gene3D" id="3.40.50.300">
    <property type="entry name" value="P-loop containing nucleotide triphosphate hydrolases"/>
    <property type="match status" value="1"/>
</dbReference>
<evidence type="ECO:0000256" key="2">
    <source>
        <dbReference type="ARBA" id="ARBA00022932"/>
    </source>
</evidence>
<keyword evidence="5" id="KW-1185">Reference proteome</keyword>
<keyword evidence="2" id="KW-0548">Nucleotidyltransferase</keyword>
<dbReference type="InterPro" id="IPR050238">
    <property type="entry name" value="DNA_Rep/Repair_Clamp_Loader"/>
</dbReference>
<dbReference type="Proteomes" id="UP000288127">
    <property type="component" value="Unassembled WGS sequence"/>
</dbReference>
<dbReference type="PANTHER" id="PTHR11669:SF8">
    <property type="entry name" value="DNA POLYMERASE III SUBUNIT DELTA"/>
    <property type="match status" value="1"/>
</dbReference>
<name>A0A432YK86_9GAMM</name>
<protein>
    <recommendedName>
        <fullName evidence="1">DNA-directed DNA polymerase</fullName>
        <ecNumber evidence="1">2.7.7.7</ecNumber>
    </recommendedName>
</protein>
<dbReference type="PANTHER" id="PTHR11669">
    <property type="entry name" value="REPLICATION FACTOR C / DNA POLYMERASE III GAMMA-TAU SUBUNIT"/>
    <property type="match status" value="1"/>
</dbReference>
<dbReference type="AlphaFoldDB" id="A0A432YK86"/>
<comment type="caution">
    <text evidence="4">The sequence shown here is derived from an EMBL/GenBank/DDBJ whole genome shotgun (WGS) entry which is preliminary data.</text>
</comment>
<comment type="catalytic activity">
    <reaction evidence="3">
        <text>DNA(n) + a 2'-deoxyribonucleoside 5'-triphosphate = DNA(n+1) + diphosphate</text>
        <dbReference type="Rhea" id="RHEA:22508"/>
        <dbReference type="Rhea" id="RHEA-COMP:17339"/>
        <dbReference type="Rhea" id="RHEA-COMP:17340"/>
        <dbReference type="ChEBI" id="CHEBI:33019"/>
        <dbReference type="ChEBI" id="CHEBI:61560"/>
        <dbReference type="ChEBI" id="CHEBI:173112"/>
        <dbReference type="EC" id="2.7.7.7"/>
    </reaction>
</comment>
<accession>A0A432YK86</accession>
<evidence type="ECO:0000313" key="4">
    <source>
        <dbReference type="EMBL" id="RUO61245.1"/>
    </source>
</evidence>
<evidence type="ECO:0000313" key="5">
    <source>
        <dbReference type="Proteomes" id="UP000288127"/>
    </source>
</evidence>
<dbReference type="RefSeq" id="WP_126758871.1">
    <property type="nucleotide sequence ID" value="NZ_PIPZ01000001.1"/>
</dbReference>
<keyword evidence="2" id="KW-0239">DNA-directed DNA polymerase</keyword>
<dbReference type="GO" id="GO:0003887">
    <property type="term" value="F:DNA-directed DNA polymerase activity"/>
    <property type="evidence" value="ECO:0007669"/>
    <property type="project" value="UniProtKB-KW"/>
</dbReference>
<gene>
    <name evidence="4" type="ORF">CWI76_02975</name>
</gene>
<proteinExistence type="predicted"/>
<keyword evidence="2" id="KW-0808">Transferase</keyword>
<dbReference type="EMBL" id="PIPZ01000001">
    <property type="protein sequence ID" value="RUO61245.1"/>
    <property type="molecule type" value="Genomic_DNA"/>
</dbReference>
<dbReference type="OrthoDB" id="9811073at2"/>
<reference evidence="5" key="1">
    <citation type="journal article" date="2018" name="Front. Microbiol.">
        <title>Genome-Based Analysis Reveals the Taxonomy and Diversity of the Family Idiomarinaceae.</title>
        <authorList>
            <person name="Liu Y."/>
            <person name="Lai Q."/>
            <person name="Shao Z."/>
        </authorList>
    </citation>
    <scope>NUCLEOTIDE SEQUENCE [LARGE SCALE GENOMIC DNA]</scope>
    <source>
        <strain evidence="5">PIM1</strain>
    </source>
</reference>
<dbReference type="EC" id="2.7.7.7" evidence="1"/>
<evidence type="ECO:0000256" key="1">
    <source>
        <dbReference type="ARBA" id="ARBA00012417"/>
    </source>
</evidence>
<dbReference type="GO" id="GO:0009360">
    <property type="term" value="C:DNA polymerase III complex"/>
    <property type="evidence" value="ECO:0007669"/>
    <property type="project" value="TreeGrafter"/>
</dbReference>
<evidence type="ECO:0000256" key="3">
    <source>
        <dbReference type="ARBA" id="ARBA00049244"/>
    </source>
</evidence>
<organism evidence="4 5">
    <name type="scientific">Pseudidiomarina marina</name>
    <dbReference type="NCBI Taxonomy" id="502366"/>
    <lineage>
        <taxon>Bacteria</taxon>
        <taxon>Pseudomonadati</taxon>
        <taxon>Pseudomonadota</taxon>
        <taxon>Gammaproteobacteria</taxon>
        <taxon>Alteromonadales</taxon>
        <taxon>Idiomarinaceae</taxon>
        <taxon>Pseudidiomarina</taxon>
    </lineage>
</organism>
<dbReference type="Pfam" id="PF13177">
    <property type="entry name" value="DNA_pol3_delta2"/>
    <property type="match status" value="1"/>
</dbReference>
<dbReference type="SUPFAM" id="SSF52540">
    <property type="entry name" value="P-loop containing nucleoside triphosphate hydrolases"/>
    <property type="match status" value="1"/>
</dbReference>
<dbReference type="GO" id="GO:0006261">
    <property type="term" value="P:DNA-templated DNA replication"/>
    <property type="evidence" value="ECO:0007669"/>
    <property type="project" value="TreeGrafter"/>
</dbReference>
<sequence>MSLPWLREPWRQLVADYHNQRFGHAHCIPDRKGVGAEAYTQTLVKFLLCLQPQKQACGQCKSCLLMEAGTHPDYYEVASEDNRAIGVDKIRELTQQLQQTASQHGSKVAWIKDAHRMTIEAANALLKTLEEPSGNTYLILSPERTSDLLPTLRSRMRLHTFHEPNQTAVEDWLTQQLGRTLSEAERVRSQQFPGAPLTALAALNGELADPVDFVQVIANAMISETAWPQPKKDDVQQWLEASLAWLQELIRIRQRVAQQRLHYPQLTLAAQEWLQREQISVTTLNGWLALCYNLRKITREQSGLNLPLLLQQQWLQWIHRP</sequence>